<dbReference type="EMBL" id="NWMW01000002">
    <property type="protein sequence ID" value="PCD01901.1"/>
    <property type="molecule type" value="Genomic_DNA"/>
</dbReference>
<dbReference type="OrthoDB" id="7237303at2"/>
<accession>A0A2A4B0F2</accession>
<proteinExistence type="predicted"/>
<dbReference type="InterPro" id="IPR012334">
    <property type="entry name" value="Pectin_lyas_fold"/>
</dbReference>
<evidence type="ECO:0000256" key="1">
    <source>
        <dbReference type="SAM" id="SignalP"/>
    </source>
</evidence>
<gene>
    <name evidence="2" type="ORF">COC42_10355</name>
</gene>
<feature type="chain" id="PRO_5013331347" description="Right handed beta helix domain-containing protein" evidence="1">
    <location>
        <begin position="20"/>
        <end position="307"/>
    </location>
</feature>
<evidence type="ECO:0000313" key="3">
    <source>
        <dbReference type="Proteomes" id="UP000218366"/>
    </source>
</evidence>
<dbReference type="AlphaFoldDB" id="A0A2A4B0F2"/>
<organism evidence="2 3">
    <name type="scientific">Sphingomonas spermidinifaciens</name>
    <dbReference type="NCBI Taxonomy" id="1141889"/>
    <lineage>
        <taxon>Bacteria</taxon>
        <taxon>Pseudomonadati</taxon>
        <taxon>Pseudomonadota</taxon>
        <taxon>Alphaproteobacteria</taxon>
        <taxon>Sphingomonadales</taxon>
        <taxon>Sphingomonadaceae</taxon>
        <taxon>Sphingomonas</taxon>
    </lineage>
</organism>
<evidence type="ECO:0008006" key="4">
    <source>
        <dbReference type="Google" id="ProtNLM"/>
    </source>
</evidence>
<keyword evidence="3" id="KW-1185">Reference proteome</keyword>
<dbReference type="SUPFAM" id="SSF51126">
    <property type="entry name" value="Pectin lyase-like"/>
    <property type="match status" value="1"/>
</dbReference>
<sequence>MRHIVALLAASFLAAPALSQGGGPYSVEGGGSYASLQDAVNAIGGGSGTIRIAPGRYRDCAVQTAGRIAFVAEPGKVVFDGAICEGKATLVLRGQGAKVDGIVFTRTFVPDGNGAGIRIETGNLEVVNTMFVDGQCGILSAEDPSSTISIDKTTFARLGKHPDGTGAHALYIGNYGGLRVTRSRFEQGTGGHYVKSRAPRIEIIDNSFDDSRGHTTNYMIDLPNGASGRIADNSFVQGPDKENYSTMITVAPEGIEHSSRGLVVENNRASLAPAFKYETVFVGDWAKDGVIVRGNTLAPRIREYATR</sequence>
<keyword evidence="1" id="KW-0732">Signal</keyword>
<dbReference type="Gene3D" id="2.160.20.10">
    <property type="entry name" value="Single-stranded right-handed beta-helix, Pectin lyase-like"/>
    <property type="match status" value="1"/>
</dbReference>
<dbReference type="RefSeq" id="WP_096343280.1">
    <property type="nucleotide sequence ID" value="NZ_NWMW01000002.1"/>
</dbReference>
<comment type="caution">
    <text evidence="2">The sequence shown here is derived from an EMBL/GenBank/DDBJ whole genome shotgun (WGS) entry which is preliminary data.</text>
</comment>
<evidence type="ECO:0000313" key="2">
    <source>
        <dbReference type="EMBL" id="PCD01901.1"/>
    </source>
</evidence>
<protein>
    <recommendedName>
        <fullName evidence="4">Right handed beta helix domain-containing protein</fullName>
    </recommendedName>
</protein>
<name>A0A2A4B0F2_9SPHN</name>
<reference evidence="2 3" key="1">
    <citation type="submission" date="2017-09" db="EMBL/GenBank/DDBJ databases">
        <title>Sphingomonas spermidinifaciens 9NM-10, whole genome shotgun sequence.</title>
        <authorList>
            <person name="Feng G."/>
            <person name="Zhu H."/>
        </authorList>
    </citation>
    <scope>NUCLEOTIDE SEQUENCE [LARGE SCALE GENOMIC DNA]</scope>
    <source>
        <strain evidence="2 3">9NM-10</strain>
    </source>
</reference>
<dbReference type="Proteomes" id="UP000218366">
    <property type="component" value="Unassembled WGS sequence"/>
</dbReference>
<feature type="signal peptide" evidence="1">
    <location>
        <begin position="1"/>
        <end position="19"/>
    </location>
</feature>
<dbReference type="InterPro" id="IPR011050">
    <property type="entry name" value="Pectin_lyase_fold/virulence"/>
</dbReference>